<dbReference type="EMBL" id="LR901442">
    <property type="protein sequence ID" value="CAD7248618.1"/>
    <property type="molecule type" value="Genomic_DNA"/>
</dbReference>
<dbReference type="InterPro" id="IPR013806">
    <property type="entry name" value="Kringle-like"/>
</dbReference>
<dbReference type="Gene3D" id="2.40.20.10">
    <property type="entry name" value="Plasminogen Kringle 4"/>
    <property type="match status" value="1"/>
</dbReference>
<dbReference type="Proteomes" id="UP000677054">
    <property type="component" value="Unassembled WGS sequence"/>
</dbReference>
<gene>
    <name evidence="2" type="ORF">DSTB1V02_LOCUS8429</name>
</gene>
<protein>
    <recommendedName>
        <fullName evidence="4">Plasminogen</fullName>
    </recommendedName>
</protein>
<dbReference type="SUPFAM" id="SSF57414">
    <property type="entry name" value="Hairpin loop containing domain-like"/>
    <property type="match status" value="1"/>
</dbReference>
<dbReference type="EMBL" id="CAJPEV010001925">
    <property type="protein sequence ID" value="CAG0894911.1"/>
    <property type="molecule type" value="Genomic_DNA"/>
</dbReference>
<proteinExistence type="predicted"/>
<accession>A0A7R8XJ36</accession>
<name>A0A7R8XJ36_9CRUS</name>
<dbReference type="AlphaFoldDB" id="A0A7R8XJ36"/>
<dbReference type="OrthoDB" id="1915767at2759"/>
<keyword evidence="3" id="KW-1185">Reference proteome</keyword>
<evidence type="ECO:0008006" key="4">
    <source>
        <dbReference type="Google" id="ProtNLM"/>
    </source>
</evidence>
<reference evidence="2" key="1">
    <citation type="submission" date="2020-11" db="EMBL/GenBank/DDBJ databases">
        <authorList>
            <person name="Tran Van P."/>
        </authorList>
    </citation>
    <scope>NUCLEOTIDE SEQUENCE</scope>
</reference>
<evidence type="ECO:0000313" key="3">
    <source>
        <dbReference type="Proteomes" id="UP000677054"/>
    </source>
</evidence>
<evidence type="ECO:0000256" key="1">
    <source>
        <dbReference type="ARBA" id="ARBA00023157"/>
    </source>
</evidence>
<dbReference type="InterPro" id="IPR038178">
    <property type="entry name" value="Kringle_sf"/>
</dbReference>
<evidence type="ECO:0000313" key="2">
    <source>
        <dbReference type="EMBL" id="CAD7248618.1"/>
    </source>
</evidence>
<sequence>MGQRYGNVSEEMNGVDFSHCSISCMKPNESHPCHAFNFREADGSCQLIRKSKSHIVKSEGYQAYVLFLCLTGYPKIQNAEEAFQGWSGAYPAPRGGQVTFTCKHPRGFTDDHNVHMATCASMRPDVWCTTFTDKQTTILCPPPLVIWTTKTCHGMERFTGDAKIETAKFGLVTEGETILKGTPDVHSRHEPRTNDHVEEWHNKLGNSLIGRNHPPLLHFLDVIAEEQSTVQQRQIELDRRETLQKRKKCDITRETKLKKITEVFDLRPVLDLLRVSCVTEHPKMENMTVDVTYKDWDGKYPAPPGATVTFSCPAMFNDGSFEHNATCSFLHDHAWDTSYHKDVRCPPAVYPNCRLSGKGKEYIGTRNVTDTGKSCLRWDSEQVISSYMDVEAGFNYVLSFDLVKDLVLGRTVFLKTALGCPYRSGTTKQLLLPHFYLKTA</sequence>
<dbReference type="SUPFAM" id="SSF57440">
    <property type="entry name" value="Kringle-like"/>
    <property type="match status" value="1"/>
</dbReference>
<organism evidence="2">
    <name type="scientific">Darwinula stevensoni</name>
    <dbReference type="NCBI Taxonomy" id="69355"/>
    <lineage>
        <taxon>Eukaryota</taxon>
        <taxon>Metazoa</taxon>
        <taxon>Ecdysozoa</taxon>
        <taxon>Arthropoda</taxon>
        <taxon>Crustacea</taxon>
        <taxon>Oligostraca</taxon>
        <taxon>Ostracoda</taxon>
        <taxon>Podocopa</taxon>
        <taxon>Podocopida</taxon>
        <taxon>Darwinulocopina</taxon>
        <taxon>Darwinuloidea</taxon>
        <taxon>Darwinulidae</taxon>
        <taxon>Darwinula</taxon>
    </lineage>
</organism>
<keyword evidence="1" id="KW-1015">Disulfide bond</keyword>